<dbReference type="AlphaFoldDB" id="A0A2S6Z197"/>
<feature type="transmembrane region" description="Helical" evidence="1">
    <location>
        <begin position="49"/>
        <end position="71"/>
    </location>
</feature>
<evidence type="ECO:0000313" key="3">
    <source>
        <dbReference type="Proteomes" id="UP000238270"/>
    </source>
</evidence>
<evidence type="ECO:0000313" key="2">
    <source>
        <dbReference type="EMBL" id="PPT74454.1"/>
    </source>
</evidence>
<keyword evidence="1" id="KW-0472">Membrane</keyword>
<keyword evidence="1" id="KW-1133">Transmembrane helix</keyword>
<evidence type="ECO:0000256" key="1">
    <source>
        <dbReference type="SAM" id="Phobius"/>
    </source>
</evidence>
<organism evidence="2 3">
    <name type="scientific">Xanthomonas arboricola pv. populi</name>
    <dbReference type="NCBI Taxonomy" id="487823"/>
    <lineage>
        <taxon>Bacteria</taxon>
        <taxon>Pseudomonadati</taxon>
        <taxon>Pseudomonadota</taxon>
        <taxon>Gammaproteobacteria</taxon>
        <taxon>Lysobacterales</taxon>
        <taxon>Lysobacteraceae</taxon>
        <taxon>Xanthomonas</taxon>
    </lineage>
</organism>
<sequence>MKRVSSTASVTRYRWSVAGRVLAASVGGYALTSTGCSVLAQLLSRFAGVSPAVSVLSTTLLSFAIYTVVVLCMFRARSALRMWGWLGVGIAALGGASWLLGHPPWMG</sequence>
<feature type="transmembrane region" description="Helical" evidence="1">
    <location>
        <begin position="83"/>
        <end position="101"/>
    </location>
</feature>
<protein>
    <recommendedName>
        <fullName evidence="4">Iron transporter</fullName>
    </recommendedName>
</protein>
<gene>
    <name evidence="2" type="ORF">XaplCFBP3122_16830</name>
</gene>
<proteinExistence type="predicted"/>
<accession>A0A2S6Z197</accession>
<comment type="caution">
    <text evidence="2">The sequence shown here is derived from an EMBL/GenBank/DDBJ whole genome shotgun (WGS) entry which is preliminary data.</text>
</comment>
<keyword evidence="1" id="KW-0812">Transmembrane</keyword>
<dbReference type="RefSeq" id="WP_104598965.1">
    <property type="nucleotide sequence ID" value="NZ_MIGV01000025.1"/>
</dbReference>
<dbReference type="EMBL" id="MIGV01000025">
    <property type="protein sequence ID" value="PPT74454.1"/>
    <property type="molecule type" value="Genomic_DNA"/>
</dbReference>
<evidence type="ECO:0008006" key="4">
    <source>
        <dbReference type="Google" id="ProtNLM"/>
    </source>
</evidence>
<feature type="transmembrane region" description="Helical" evidence="1">
    <location>
        <begin position="21"/>
        <end position="43"/>
    </location>
</feature>
<reference evidence="2 3" key="1">
    <citation type="submission" date="2016-08" db="EMBL/GenBank/DDBJ databases">
        <title>Evolution of the type three secretion system and type three effector repertoires in Xanthomonas.</title>
        <authorList>
            <person name="Merda D."/>
            <person name="Briand M."/>
            <person name="Bosis E."/>
            <person name="Rousseau C."/>
            <person name="Portier P."/>
            <person name="Jacques M.-A."/>
            <person name="Fischer-Le Saux M."/>
        </authorList>
    </citation>
    <scope>NUCLEOTIDE SEQUENCE [LARGE SCALE GENOMIC DNA]</scope>
    <source>
        <strain evidence="2 3">CFBP 3122</strain>
    </source>
</reference>
<dbReference type="Proteomes" id="UP000238270">
    <property type="component" value="Unassembled WGS sequence"/>
</dbReference>
<name>A0A2S6Z197_9XANT</name>